<proteinExistence type="predicted"/>
<gene>
    <name evidence="2" type="ORF">OXX778_LOCUS22568</name>
</gene>
<feature type="region of interest" description="Disordered" evidence="1">
    <location>
        <begin position="1"/>
        <end position="36"/>
    </location>
</feature>
<dbReference type="EMBL" id="CAJNOC010009810">
    <property type="protein sequence ID" value="CAF1133115.1"/>
    <property type="molecule type" value="Genomic_DNA"/>
</dbReference>
<name>A0A814RF53_9BILA</name>
<dbReference type="AlphaFoldDB" id="A0A814RF53"/>
<reference evidence="2" key="1">
    <citation type="submission" date="2021-02" db="EMBL/GenBank/DDBJ databases">
        <authorList>
            <person name="Nowell W R."/>
        </authorList>
    </citation>
    <scope>NUCLEOTIDE SEQUENCE</scope>
    <source>
        <strain evidence="2">Ploen Becks lab</strain>
    </source>
</reference>
<organism evidence="2 3">
    <name type="scientific">Brachionus calyciflorus</name>
    <dbReference type="NCBI Taxonomy" id="104777"/>
    <lineage>
        <taxon>Eukaryota</taxon>
        <taxon>Metazoa</taxon>
        <taxon>Spiralia</taxon>
        <taxon>Gnathifera</taxon>
        <taxon>Rotifera</taxon>
        <taxon>Eurotatoria</taxon>
        <taxon>Monogononta</taxon>
        <taxon>Pseudotrocha</taxon>
        <taxon>Ploima</taxon>
        <taxon>Brachionidae</taxon>
        <taxon>Brachionus</taxon>
    </lineage>
</organism>
<accession>A0A814RF53</accession>
<evidence type="ECO:0000313" key="3">
    <source>
        <dbReference type="Proteomes" id="UP000663879"/>
    </source>
</evidence>
<keyword evidence="3" id="KW-1185">Reference proteome</keyword>
<feature type="compositionally biased region" description="Polar residues" evidence="1">
    <location>
        <begin position="9"/>
        <end position="30"/>
    </location>
</feature>
<evidence type="ECO:0000256" key="1">
    <source>
        <dbReference type="SAM" id="MobiDB-lite"/>
    </source>
</evidence>
<dbReference type="Proteomes" id="UP000663879">
    <property type="component" value="Unassembled WGS sequence"/>
</dbReference>
<evidence type="ECO:0000313" key="2">
    <source>
        <dbReference type="EMBL" id="CAF1133115.1"/>
    </source>
</evidence>
<sequence length="84" mass="9640">MPDKEQLTRAINKTRSRQNGEAHNNPTPLNETRKPVQLSSTYSGHLFVLTDTREDGPDRIIILSTQEMIIYFKFSYGVYTGHLT</sequence>
<protein>
    <submittedName>
        <fullName evidence="2">Uncharacterized protein</fullName>
    </submittedName>
</protein>
<comment type="caution">
    <text evidence="2">The sequence shown here is derived from an EMBL/GenBank/DDBJ whole genome shotgun (WGS) entry which is preliminary data.</text>
</comment>